<feature type="non-terminal residue" evidence="1">
    <location>
        <position position="404"/>
    </location>
</feature>
<sequence>MCPRPNAVTYTVLLRGLANNAHIRQSHEKALALYHSMHAEKSPIKPTTVHTNAALKVCARRNDMEALWGIIATMPKKGAGLPDAITFTTIINAIREDALLQLSEDLTLGKIAEELHKSVTDGRRTWIDIIKLWRRGDVWIDEELVGCVGRLLLIGYRPQDWDDVLPMVEQIIAIPRFLPRHGAADRRAHGFEPLHAENRTSYALSKQDETKEPESGQNLSDVDTSNVRGDESMPRQADDAAPSPSQHQRTEHSPSSSKPASSSLLTSPHKTTGPFTGSAFKIRPDSDNFNMYLRVLRQARSSTEAVSVMRRNSKSPHADKDAEQLLEVMRKSLRSLDPKTLLTFMHLVLSSNHCEEMIKAQDGIAKFDVPLEMIASAGAVTADEKQEIQGYYQKVVAVVNRVLT</sequence>
<dbReference type="EMBL" id="JAWDJW010006544">
    <property type="protein sequence ID" value="KAK3064331.1"/>
    <property type="molecule type" value="Genomic_DNA"/>
</dbReference>
<proteinExistence type="predicted"/>
<accession>A0ACC3DAB6</accession>
<dbReference type="Proteomes" id="UP001186974">
    <property type="component" value="Unassembled WGS sequence"/>
</dbReference>
<evidence type="ECO:0000313" key="1">
    <source>
        <dbReference type="EMBL" id="KAK3064331.1"/>
    </source>
</evidence>
<name>A0ACC3DAB6_9PEZI</name>
<gene>
    <name evidence="1" type="ORF">LTS18_008173</name>
</gene>
<keyword evidence="2" id="KW-1185">Reference proteome</keyword>
<reference evidence="1" key="1">
    <citation type="submission" date="2024-09" db="EMBL/GenBank/DDBJ databases">
        <title>Black Yeasts Isolated from many extreme environments.</title>
        <authorList>
            <person name="Coleine C."/>
            <person name="Stajich J.E."/>
            <person name="Selbmann L."/>
        </authorList>
    </citation>
    <scope>NUCLEOTIDE SEQUENCE</scope>
    <source>
        <strain evidence="1">CCFEE 5737</strain>
    </source>
</reference>
<comment type="caution">
    <text evidence="1">The sequence shown here is derived from an EMBL/GenBank/DDBJ whole genome shotgun (WGS) entry which is preliminary data.</text>
</comment>
<evidence type="ECO:0000313" key="2">
    <source>
        <dbReference type="Proteomes" id="UP001186974"/>
    </source>
</evidence>
<protein>
    <submittedName>
        <fullName evidence="1">Uncharacterized protein</fullName>
    </submittedName>
</protein>
<organism evidence="1 2">
    <name type="scientific">Coniosporium uncinatum</name>
    <dbReference type="NCBI Taxonomy" id="93489"/>
    <lineage>
        <taxon>Eukaryota</taxon>
        <taxon>Fungi</taxon>
        <taxon>Dikarya</taxon>
        <taxon>Ascomycota</taxon>
        <taxon>Pezizomycotina</taxon>
        <taxon>Dothideomycetes</taxon>
        <taxon>Dothideomycetes incertae sedis</taxon>
        <taxon>Coniosporium</taxon>
    </lineage>
</organism>